<evidence type="ECO:0000313" key="4">
    <source>
        <dbReference type="Proteomes" id="UP001148614"/>
    </source>
</evidence>
<organism evidence="3 4">
    <name type="scientific">Xylaria arbuscula</name>
    <dbReference type="NCBI Taxonomy" id="114810"/>
    <lineage>
        <taxon>Eukaryota</taxon>
        <taxon>Fungi</taxon>
        <taxon>Dikarya</taxon>
        <taxon>Ascomycota</taxon>
        <taxon>Pezizomycotina</taxon>
        <taxon>Sordariomycetes</taxon>
        <taxon>Xylariomycetidae</taxon>
        <taxon>Xylariales</taxon>
        <taxon>Xylariaceae</taxon>
        <taxon>Xylaria</taxon>
    </lineage>
</organism>
<evidence type="ECO:0000256" key="2">
    <source>
        <dbReference type="SAM" id="Phobius"/>
    </source>
</evidence>
<reference evidence="3" key="1">
    <citation type="submission" date="2022-07" db="EMBL/GenBank/DDBJ databases">
        <title>Genome Sequence of Xylaria arbuscula.</title>
        <authorList>
            <person name="Buettner E."/>
        </authorList>
    </citation>
    <scope>NUCLEOTIDE SEQUENCE</scope>
    <source>
        <strain evidence="3">VT107</strain>
    </source>
</reference>
<dbReference type="GO" id="GO:0070762">
    <property type="term" value="C:nuclear pore transmembrane ring"/>
    <property type="evidence" value="ECO:0007669"/>
    <property type="project" value="TreeGrafter"/>
</dbReference>
<dbReference type="PANTHER" id="PTHR28003">
    <property type="entry name" value="NUCLEOPORIN POM34"/>
    <property type="match status" value="1"/>
</dbReference>
<dbReference type="GO" id="GO:0030474">
    <property type="term" value="P:spindle pole body duplication"/>
    <property type="evidence" value="ECO:0007669"/>
    <property type="project" value="TreeGrafter"/>
</dbReference>
<evidence type="ECO:0000256" key="1">
    <source>
        <dbReference type="SAM" id="MobiDB-lite"/>
    </source>
</evidence>
<accession>A0A9W8N9P8</accession>
<feature type="compositionally biased region" description="Basic and acidic residues" evidence="1">
    <location>
        <begin position="266"/>
        <end position="283"/>
    </location>
</feature>
<dbReference type="GO" id="GO:0006606">
    <property type="term" value="P:protein import into nucleus"/>
    <property type="evidence" value="ECO:0007669"/>
    <property type="project" value="TreeGrafter"/>
</dbReference>
<dbReference type="EMBL" id="JANPWZ010001589">
    <property type="protein sequence ID" value="KAJ3564659.1"/>
    <property type="molecule type" value="Genomic_DNA"/>
</dbReference>
<proteinExistence type="predicted"/>
<protein>
    <submittedName>
        <fullName evidence="3">Uncharacterized protein</fullName>
    </submittedName>
</protein>
<dbReference type="GO" id="GO:0005640">
    <property type="term" value="C:nuclear outer membrane"/>
    <property type="evidence" value="ECO:0007669"/>
    <property type="project" value="TreeGrafter"/>
</dbReference>
<dbReference type="OrthoDB" id="429932at2759"/>
<dbReference type="Pfam" id="PF08058">
    <property type="entry name" value="NPCC"/>
    <property type="match status" value="1"/>
</dbReference>
<gene>
    <name evidence="3" type="ORF">NPX13_g7766</name>
</gene>
<feature type="compositionally biased region" description="Low complexity" evidence="1">
    <location>
        <begin position="149"/>
        <end position="177"/>
    </location>
</feature>
<feature type="region of interest" description="Disordered" evidence="1">
    <location>
        <begin position="135"/>
        <end position="200"/>
    </location>
</feature>
<dbReference type="InterPro" id="IPR012578">
    <property type="entry name" value="Nucl_pore_cmplx"/>
</dbReference>
<dbReference type="PANTHER" id="PTHR28003:SF1">
    <property type="entry name" value="NUCLEOPORIN POM34"/>
    <property type="match status" value="1"/>
</dbReference>
<name>A0A9W8N9P8_9PEZI</name>
<feature type="region of interest" description="Disordered" evidence="1">
    <location>
        <begin position="1"/>
        <end position="35"/>
    </location>
</feature>
<dbReference type="VEuPathDB" id="FungiDB:F4678DRAFT_466273"/>
<keyword evidence="2" id="KW-1133">Transmembrane helix</keyword>
<feature type="compositionally biased region" description="Polar residues" evidence="1">
    <location>
        <begin position="183"/>
        <end position="200"/>
    </location>
</feature>
<feature type="region of interest" description="Disordered" evidence="1">
    <location>
        <begin position="215"/>
        <end position="289"/>
    </location>
</feature>
<comment type="caution">
    <text evidence="3">The sequence shown here is derived from an EMBL/GenBank/DDBJ whole genome shotgun (WGS) entry which is preliminary data.</text>
</comment>
<keyword evidence="2" id="KW-0812">Transmembrane</keyword>
<feature type="compositionally biased region" description="Low complexity" evidence="1">
    <location>
        <begin position="12"/>
        <end position="30"/>
    </location>
</feature>
<dbReference type="AlphaFoldDB" id="A0A9W8N9P8"/>
<sequence>MASATAQVALSTPTKTPTRTPTKAPATPVTESPGTWRHPRIEEITRRQEASNFSEKNVKRIAINICLLIALVFLFPLVKKTLPAKRSAPRAWYWYEIGSYLILAIPLLNIALNVAPLFRAKDDCSDIPLTSGQRKLLGLPPSSAPPTPGSAYSTPPRYTRTPSVSGSTGSRRSFSGPPIVPRSPSNQGSPTPAGNASGLASPSYHLLQKAMLGAHHSSRGSIGSIGSPSPVGGGITSSASIFSNGPETPSPSPAGKRSTVGLNSKWRYEKGMHERSKGFKDLESDSMYT</sequence>
<dbReference type="Proteomes" id="UP001148614">
    <property type="component" value="Unassembled WGS sequence"/>
</dbReference>
<feature type="transmembrane region" description="Helical" evidence="2">
    <location>
        <begin position="61"/>
        <end position="78"/>
    </location>
</feature>
<feature type="transmembrane region" description="Helical" evidence="2">
    <location>
        <begin position="98"/>
        <end position="118"/>
    </location>
</feature>
<feature type="compositionally biased region" description="Low complexity" evidence="1">
    <location>
        <begin position="219"/>
        <end position="230"/>
    </location>
</feature>
<keyword evidence="2" id="KW-0472">Membrane</keyword>
<feature type="compositionally biased region" description="Polar residues" evidence="1">
    <location>
        <begin position="1"/>
        <end position="11"/>
    </location>
</feature>
<evidence type="ECO:0000313" key="3">
    <source>
        <dbReference type="EMBL" id="KAJ3564659.1"/>
    </source>
</evidence>
<keyword evidence="4" id="KW-1185">Reference proteome</keyword>